<comment type="caution">
    <text evidence="1">The sequence shown here is derived from an EMBL/GenBank/DDBJ whole genome shotgun (WGS) entry which is preliminary data.</text>
</comment>
<accession>A0A6P1BG18</accession>
<dbReference type="AlphaFoldDB" id="A0A6P1BG18"/>
<organism evidence="1 2">
    <name type="scientific">Bradyrhizobium uaiense</name>
    <dbReference type="NCBI Taxonomy" id="2594946"/>
    <lineage>
        <taxon>Bacteria</taxon>
        <taxon>Pseudomonadati</taxon>
        <taxon>Pseudomonadota</taxon>
        <taxon>Alphaproteobacteria</taxon>
        <taxon>Hyphomicrobiales</taxon>
        <taxon>Nitrobacteraceae</taxon>
        <taxon>Bradyrhizobium</taxon>
    </lineage>
</organism>
<keyword evidence="2" id="KW-1185">Reference proteome</keyword>
<evidence type="ECO:0000313" key="2">
    <source>
        <dbReference type="Proteomes" id="UP000468531"/>
    </source>
</evidence>
<sequence>MALTGWLAGCHAAFADPMTLDFSWGGEKGCVSLFPNPEFHLHNVPAGAKRLSLTLTKGAREMGGQELPIPQNGILPSGTFRTFAPCNPGVYQWTAQVKSATGDVLSEASKARYYPSDELAQH</sequence>
<dbReference type="EMBL" id="VKHP01000056">
    <property type="protein sequence ID" value="NEU97368.1"/>
    <property type="molecule type" value="Genomic_DNA"/>
</dbReference>
<dbReference type="Proteomes" id="UP000468531">
    <property type="component" value="Unassembled WGS sequence"/>
</dbReference>
<gene>
    <name evidence="1" type="ORF">FNJ47_16365</name>
</gene>
<evidence type="ECO:0008006" key="3">
    <source>
        <dbReference type="Google" id="ProtNLM"/>
    </source>
</evidence>
<evidence type="ECO:0000313" key="1">
    <source>
        <dbReference type="EMBL" id="NEU97368.1"/>
    </source>
</evidence>
<protein>
    <recommendedName>
        <fullName evidence="3">Phospholipid-binding protein</fullName>
    </recommendedName>
</protein>
<proteinExistence type="predicted"/>
<reference evidence="1 2" key="1">
    <citation type="journal article" date="2020" name="Arch. Microbiol.">
        <title>Bradyrhizobium uaiense sp. nov., a new highly efficient cowpea symbiont.</title>
        <authorList>
            <person name="Cabral Michel D."/>
            <person name="Azarias Guimaraes A."/>
            <person name="Martins da Costa E."/>
            <person name="Soares de Carvalho T."/>
            <person name="Balsanelli E."/>
            <person name="Willems A."/>
            <person name="Maltempi de Souza E."/>
            <person name="de Souza Moreira F.M."/>
        </authorList>
    </citation>
    <scope>NUCLEOTIDE SEQUENCE [LARGE SCALE GENOMIC DNA]</scope>
    <source>
        <strain evidence="1 2">UFLA 03-164</strain>
    </source>
</reference>
<name>A0A6P1BG18_9BRAD</name>